<feature type="domain" description="DUF7079" evidence="1">
    <location>
        <begin position="9"/>
        <end position="116"/>
    </location>
</feature>
<dbReference type="InterPro" id="IPR055507">
    <property type="entry name" value="DUF7079"/>
</dbReference>
<name>A0AAX3G3G6_9PSED</name>
<dbReference type="EMBL" id="LR134334">
    <property type="protein sequence ID" value="VEF77629.1"/>
    <property type="molecule type" value="Genomic_DNA"/>
</dbReference>
<proteinExistence type="predicted"/>
<evidence type="ECO:0000259" key="1">
    <source>
        <dbReference type="Pfam" id="PF23296"/>
    </source>
</evidence>
<dbReference type="Pfam" id="PF23296">
    <property type="entry name" value="DUF7079"/>
    <property type="match status" value="1"/>
</dbReference>
<reference evidence="2 3" key="1">
    <citation type="submission" date="2018-12" db="EMBL/GenBank/DDBJ databases">
        <authorList>
            <consortium name="Pathogen Informatics"/>
        </authorList>
    </citation>
    <scope>NUCLEOTIDE SEQUENCE [LARGE SCALE GENOMIC DNA]</scope>
    <source>
        <strain evidence="2 3">NCTC7357</strain>
    </source>
</reference>
<gene>
    <name evidence="2" type="ORF">NCTC7357_06037</name>
</gene>
<evidence type="ECO:0000313" key="2">
    <source>
        <dbReference type="EMBL" id="VEF77629.1"/>
    </source>
</evidence>
<protein>
    <recommendedName>
        <fullName evidence="1">DUF7079 domain-containing protein</fullName>
    </recommendedName>
</protein>
<organism evidence="2 3">
    <name type="scientific">Pseudomonas chlororaphis</name>
    <dbReference type="NCBI Taxonomy" id="587753"/>
    <lineage>
        <taxon>Bacteria</taxon>
        <taxon>Pseudomonadati</taxon>
        <taxon>Pseudomonadota</taxon>
        <taxon>Gammaproteobacteria</taxon>
        <taxon>Pseudomonadales</taxon>
        <taxon>Pseudomonadaceae</taxon>
        <taxon>Pseudomonas</taxon>
    </lineage>
</organism>
<sequence length="124" mass="14358">MGHSLTAEEKAGIQIALAEAFVDSAVDYAYIAEQISRFDLNAVEDILYSEVAPVCFYNLEAPVPPIWTGFQDEWLLSEIDKELKARESSWLRRHFDKVKVAWLRYSYGYIWKEIIKHCDPQTAK</sequence>
<accession>A0AAX3G3G6</accession>
<dbReference type="Proteomes" id="UP000277437">
    <property type="component" value="Chromosome"/>
</dbReference>
<evidence type="ECO:0000313" key="3">
    <source>
        <dbReference type="Proteomes" id="UP000277437"/>
    </source>
</evidence>
<dbReference type="RefSeq" id="WP_124324009.1">
    <property type="nucleotide sequence ID" value="NZ_CP118137.1"/>
</dbReference>
<dbReference type="AlphaFoldDB" id="A0AAX3G3G6"/>